<dbReference type="Proteomes" id="UP000235464">
    <property type="component" value="Chromosome I"/>
</dbReference>
<dbReference type="Pfam" id="PF00196">
    <property type="entry name" value="GerE"/>
    <property type="match status" value="1"/>
</dbReference>
<dbReference type="InterPro" id="IPR000792">
    <property type="entry name" value="Tscrpt_reg_LuxR_C"/>
</dbReference>
<evidence type="ECO:0000259" key="1">
    <source>
        <dbReference type="PROSITE" id="PS50043"/>
    </source>
</evidence>
<dbReference type="OrthoDB" id="4307453at2"/>
<accession>A0A2N9BLD9</accession>
<dbReference type="PROSITE" id="PS50043">
    <property type="entry name" value="HTH_LUXR_2"/>
    <property type="match status" value="1"/>
</dbReference>
<dbReference type="InterPro" id="IPR036388">
    <property type="entry name" value="WH-like_DNA-bd_sf"/>
</dbReference>
<dbReference type="GO" id="GO:0003677">
    <property type="term" value="F:DNA binding"/>
    <property type="evidence" value="ECO:0007669"/>
    <property type="project" value="InterPro"/>
</dbReference>
<name>A0A2N9BLD9_STRCX</name>
<dbReference type="SUPFAM" id="SSF46894">
    <property type="entry name" value="C-terminal effector domain of the bipartite response regulators"/>
    <property type="match status" value="1"/>
</dbReference>
<dbReference type="GO" id="GO:0006355">
    <property type="term" value="P:regulation of DNA-templated transcription"/>
    <property type="evidence" value="ECO:0007669"/>
    <property type="project" value="InterPro"/>
</dbReference>
<organism evidence="2 3">
    <name type="scientific">Streptomyces chartreusis NRRL 3882</name>
    <dbReference type="NCBI Taxonomy" id="1079985"/>
    <lineage>
        <taxon>Bacteria</taxon>
        <taxon>Bacillati</taxon>
        <taxon>Actinomycetota</taxon>
        <taxon>Actinomycetes</taxon>
        <taxon>Kitasatosporales</taxon>
        <taxon>Streptomycetaceae</taxon>
        <taxon>Streptomyces</taxon>
    </lineage>
</organism>
<reference evidence="3" key="1">
    <citation type="submission" date="2017-11" db="EMBL/GenBank/DDBJ databases">
        <authorList>
            <person name="Wibberg D."/>
        </authorList>
    </citation>
    <scope>NUCLEOTIDE SEQUENCE [LARGE SCALE GENOMIC DNA]</scope>
</reference>
<keyword evidence="3" id="KW-1185">Reference proteome</keyword>
<proteinExistence type="predicted"/>
<feature type="domain" description="HTH luxR-type" evidence="1">
    <location>
        <begin position="1"/>
        <end position="63"/>
    </location>
</feature>
<sequence length="75" mass="8656">MLRSSEEIKTAIVKLLSQGYDDKVVAKRLGISLRTFQPHLADIMRRIGARNRLHAGYLLRDLDISHEKAVEQQER</sequence>
<evidence type="ECO:0000313" key="3">
    <source>
        <dbReference type="Proteomes" id="UP000235464"/>
    </source>
</evidence>
<dbReference type="Gene3D" id="1.10.10.10">
    <property type="entry name" value="Winged helix-like DNA-binding domain superfamily/Winged helix DNA-binding domain"/>
    <property type="match status" value="1"/>
</dbReference>
<dbReference type="SMART" id="SM00421">
    <property type="entry name" value="HTH_LUXR"/>
    <property type="match status" value="1"/>
</dbReference>
<dbReference type="InterPro" id="IPR016032">
    <property type="entry name" value="Sig_transdc_resp-reg_C-effctor"/>
</dbReference>
<dbReference type="EMBL" id="LT963352">
    <property type="protein sequence ID" value="SOR84175.1"/>
    <property type="molecule type" value="Genomic_DNA"/>
</dbReference>
<gene>
    <name evidence="2" type="ORF">SCNRRL3882_7620</name>
</gene>
<protein>
    <submittedName>
        <fullName evidence="2">Bacterial regulatory proteins, luxR family</fullName>
    </submittedName>
</protein>
<evidence type="ECO:0000313" key="2">
    <source>
        <dbReference type="EMBL" id="SOR84175.1"/>
    </source>
</evidence>
<dbReference type="AlphaFoldDB" id="A0A2N9BLD9"/>